<sequence>MERGKERSWSEVGKYPQLLHTLGGKSGVQRGPSEGKGGEQGAGEAGRIAEVALTSQHTRLRLGPYPLPTNPNRAMHSSALVNRREWIV</sequence>
<proteinExistence type="predicted"/>
<evidence type="ECO:0000256" key="1">
    <source>
        <dbReference type="SAM" id="MobiDB-lite"/>
    </source>
</evidence>
<accession>A0AAJ8BTX7</accession>
<protein>
    <submittedName>
        <fullName evidence="2">Uncharacterized protein</fullName>
    </submittedName>
</protein>
<gene>
    <name evidence="2" type="ORF">An07g10070</name>
</gene>
<dbReference type="GeneID" id="84591540"/>
<reference evidence="2" key="1">
    <citation type="submission" date="2025-02" db="EMBL/GenBank/DDBJ databases">
        <authorList>
            <consortium name="NCBI Genome Project"/>
        </authorList>
    </citation>
    <scope>NUCLEOTIDE SEQUENCE</scope>
</reference>
<dbReference type="RefSeq" id="XP_059603837.1">
    <property type="nucleotide sequence ID" value="XM_059748737.1"/>
</dbReference>
<dbReference type="VEuPathDB" id="FungiDB:An07g10070"/>
<dbReference type="KEGG" id="ang:An07g10070"/>
<dbReference type="AlphaFoldDB" id="A0AAJ8BTX7"/>
<feature type="region of interest" description="Disordered" evidence="1">
    <location>
        <begin position="1"/>
        <end position="46"/>
    </location>
</feature>
<evidence type="ECO:0000313" key="2">
    <source>
        <dbReference type="RefSeq" id="XP_059603837.1"/>
    </source>
</evidence>
<reference evidence="2" key="2">
    <citation type="submission" date="2025-08" db="UniProtKB">
        <authorList>
            <consortium name="RefSeq"/>
        </authorList>
    </citation>
    <scope>IDENTIFICATION</scope>
</reference>
<name>A0AAJ8BTX7_ASPNG</name>
<feature type="compositionally biased region" description="Gly residues" evidence="1">
    <location>
        <begin position="34"/>
        <end position="44"/>
    </location>
</feature>
<organism evidence="2">
    <name type="scientific">Aspergillus niger</name>
    <dbReference type="NCBI Taxonomy" id="5061"/>
    <lineage>
        <taxon>Eukaryota</taxon>
        <taxon>Fungi</taxon>
        <taxon>Dikarya</taxon>
        <taxon>Ascomycota</taxon>
        <taxon>Pezizomycotina</taxon>
        <taxon>Eurotiomycetes</taxon>
        <taxon>Eurotiomycetidae</taxon>
        <taxon>Eurotiales</taxon>
        <taxon>Aspergillaceae</taxon>
        <taxon>Aspergillus</taxon>
        <taxon>Aspergillus subgen. Circumdati</taxon>
    </lineage>
</organism>